<dbReference type="EMBL" id="OMOD01000101">
    <property type="protein sequence ID" value="SPF37963.1"/>
    <property type="molecule type" value="Genomic_DNA"/>
</dbReference>
<feature type="compositionally biased region" description="Basic and acidic residues" evidence="1">
    <location>
        <begin position="69"/>
        <end position="87"/>
    </location>
</feature>
<sequence>MLLLFAFGPNCPEAHDQETDQPQKAKACADLEIWFASLMNDVLVKQSEGGAPEHYAKEFPATRPHRNLKHEGGRQAKADVRDFERQSDPSQKNQKAKPGGEQNSQQAVYPTNSGTVGLLRCAHDWLLGFRFRVWRFPASIILNSWRLLNACDEGGGTEVTLVPLSDRRDASDTWAGVMVALLTDIRSCGSSCMWCSCSGIGDRPISIRPERTQPTRSFSSGTKPPSLERRPRRKARSDIGTSVLNRNDPDFKLTRFVSLPPQFASALPLGRYAKGPTFARTLKTKWFL</sequence>
<proteinExistence type="predicted"/>
<reference evidence="3" key="1">
    <citation type="submission" date="2018-02" db="EMBL/GenBank/DDBJ databases">
        <authorList>
            <person name="Hausmann B."/>
        </authorList>
    </citation>
    <scope>NUCLEOTIDE SEQUENCE [LARGE SCALE GENOMIC DNA]</scope>
    <source>
        <strain evidence="3">Peat soil MAG SbA1</strain>
    </source>
</reference>
<evidence type="ECO:0000313" key="3">
    <source>
        <dbReference type="Proteomes" id="UP000238701"/>
    </source>
</evidence>
<dbReference type="AlphaFoldDB" id="A0A2U3KE96"/>
<evidence type="ECO:0000256" key="1">
    <source>
        <dbReference type="SAM" id="MobiDB-lite"/>
    </source>
</evidence>
<feature type="region of interest" description="Disordered" evidence="1">
    <location>
        <begin position="57"/>
        <end position="109"/>
    </location>
</feature>
<evidence type="ECO:0000313" key="2">
    <source>
        <dbReference type="EMBL" id="SPF37963.1"/>
    </source>
</evidence>
<organism evidence="2 3">
    <name type="scientific">Candidatus Sulfotelmatobacter kueseliae</name>
    <dbReference type="NCBI Taxonomy" id="2042962"/>
    <lineage>
        <taxon>Bacteria</taxon>
        <taxon>Pseudomonadati</taxon>
        <taxon>Acidobacteriota</taxon>
        <taxon>Terriglobia</taxon>
        <taxon>Terriglobales</taxon>
        <taxon>Candidatus Korobacteraceae</taxon>
        <taxon>Candidatus Sulfotelmatobacter</taxon>
    </lineage>
</organism>
<feature type="region of interest" description="Disordered" evidence="1">
    <location>
        <begin position="206"/>
        <end position="243"/>
    </location>
</feature>
<gene>
    <name evidence="2" type="ORF">SBA1_190089</name>
</gene>
<dbReference type="Proteomes" id="UP000238701">
    <property type="component" value="Unassembled WGS sequence"/>
</dbReference>
<protein>
    <submittedName>
        <fullName evidence="2">Uncharacterized protein</fullName>
    </submittedName>
</protein>
<name>A0A2U3KE96_9BACT</name>
<feature type="compositionally biased region" description="Polar residues" evidence="1">
    <location>
        <begin position="214"/>
        <end position="223"/>
    </location>
</feature>
<accession>A0A2U3KE96</accession>